<dbReference type="Pfam" id="PF00534">
    <property type="entry name" value="Glycos_transf_1"/>
    <property type="match status" value="1"/>
</dbReference>
<keyword evidence="4" id="KW-1185">Reference proteome</keyword>
<gene>
    <name evidence="3" type="ORF">CEW89_17135</name>
</gene>
<feature type="domain" description="Glycosyl transferase family 1" evidence="1">
    <location>
        <begin position="189"/>
        <end position="352"/>
    </location>
</feature>
<dbReference type="KEGG" id="ceh:CEW89_17135"/>
<dbReference type="InterPro" id="IPR001296">
    <property type="entry name" value="Glyco_trans_1"/>
</dbReference>
<organism evidence="3 4">
    <name type="scientific">Celeribacter ethanolicus</name>
    <dbReference type="NCBI Taxonomy" id="1758178"/>
    <lineage>
        <taxon>Bacteria</taxon>
        <taxon>Pseudomonadati</taxon>
        <taxon>Pseudomonadota</taxon>
        <taxon>Alphaproteobacteria</taxon>
        <taxon>Rhodobacterales</taxon>
        <taxon>Roseobacteraceae</taxon>
        <taxon>Celeribacter</taxon>
    </lineage>
</organism>
<dbReference type="SUPFAM" id="SSF53756">
    <property type="entry name" value="UDP-Glycosyltransferase/glycogen phosphorylase"/>
    <property type="match status" value="1"/>
</dbReference>
<dbReference type="Pfam" id="PF13439">
    <property type="entry name" value="Glyco_transf_4"/>
    <property type="match status" value="1"/>
</dbReference>
<dbReference type="RefSeq" id="WP_096806713.1">
    <property type="nucleotide sequence ID" value="NZ_CP022196.1"/>
</dbReference>
<dbReference type="EMBL" id="CP022196">
    <property type="protein sequence ID" value="ATG49140.1"/>
    <property type="molecule type" value="Genomic_DNA"/>
</dbReference>
<protein>
    <submittedName>
        <fullName evidence="3">Glycosyl transferase family 1</fullName>
    </submittedName>
</protein>
<dbReference type="OrthoDB" id="9790710at2"/>
<dbReference type="GO" id="GO:0016757">
    <property type="term" value="F:glycosyltransferase activity"/>
    <property type="evidence" value="ECO:0007669"/>
    <property type="project" value="InterPro"/>
</dbReference>
<dbReference type="Gene3D" id="3.40.50.2000">
    <property type="entry name" value="Glycogen Phosphorylase B"/>
    <property type="match status" value="2"/>
</dbReference>
<dbReference type="PANTHER" id="PTHR45947">
    <property type="entry name" value="SULFOQUINOVOSYL TRANSFERASE SQD2"/>
    <property type="match status" value="1"/>
</dbReference>
<keyword evidence="3" id="KW-0808">Transferase</keyword>
<evidence type="ECO:0000313" key="4">
    <source>
        <dbReference type="Proteomes" id="UP000217935"/>
    </source>
</evidence>
<name>A0A291GGD5_9RHOB</name>
<feature type="domain" description="Glycosyltransferase subfamily 4-like N-terminal" evidence="2">
    <location>
        <begin position="79"/>
        <end position="182"/>
    </location>
</feature>
<dbReference type="STRING" id="1758178.GCA_001550095_01115"/>
<proteinExistence type="predicted"/>
<reference evidence="3 4" key="1">
    <citation type="submission" date="2017-06" db="EMBL/GenBank/DDBJ databases">
        <title>Celeribacter sp. TSPH2 complete genome sequence.</title>
        <authorList>
            <person name="Woo J.-H."/>
            <person name="Kim H.-S."/>
        </authorList>
    </citation>
    <scope>NUCLEOTIDE SEQUENCE [LARGE SCALE GENOMIC DNA]</scope>
    <source>
        <strain evidence="3 4">TSPH2</strain>
    </source>
</reference>
<dbReference type="InterPro" id="IPR050194">
    <property type="entry name" value="Glycosyltransferase_grp1"/>
</dbReference>
<accession>A0A291GGD5</accession>
<dbReference type="Proteomes" id="UP000217935">
    <property type="component" value="Chromosome"/>
</dbReference>
<dbReference type="InterPro" id="IPR028098">
    <property type="entry name" value="Glyco_trans_4-like_N"/>
</dbReference>
<dbReference type="PANTHER" id="PTHR45947:SF14">
    <property type="entry name" value="SLL1723 PROTEIN"/>
    <property type="match status" value="1"/>
</dbReference>
<sequence length="375" mass="40848">MKACIATGTYHAAGETFVNRHIAELFGGNTCVLFNTAKGDNPLQKPNMSRRNRFEASPRKLWQTLRELPRYGTTSLPHGKARSRVEAFLRDQKPDLILAEFGPEAVALTPLARALDLPLFGYFRGYDASKLLRDPGKRRAYRKCMPHWHGVFAVSQFLLDNLAAHDIAHPRSAVIPSGVNTELFHPAEKRSASFLYVGRLIEKKAPDLVLRAFLDAATRVTDAHLTIVGDGTLSAPCQALVAARGMQDRVTFTGALPHSEVCTLMSRTAILLQHSVTARNGNTEGLPTSIQEAMASGMAVLSTRHAGIPEAVVEGENGLLVTEHDEAGFRDGIVALANAPETVARMGADGRRRAVAQFDNRTLLAALEARLTGWL</sequence>
<dbReference type="AlphaFoldDB" id="A0A291GGD5"/>
<evidence type="ECO:0000313" key="3">
    <source>
        <dbReference type="EMBL" id="ATG49140.1"/>
    </source>
</evidence>
<evidence type="ECO:0000259" key="2">
    <source>
        <dbReference type="Pfam" id="PF13439"/>
    </source>
</evidence>
<evidence type="ECO:0000259" key="1">
    <source>
        <dbReference type="Pfam" id="PF00534"/>
    </source>
</evidence>